<dbReference type="RefSeq" id="WP_280878471.1">
    <property type="nucleotide sequence ID" value="NZ_JARXVH010000007.1"/>
</dbReference>
<dbReference type="EMBL" id="JARXVH010000007">
    <property type="protein sequence ID" value="MDH6217579.1"/>
    <property type="molecule type" value="Genomic_DNA"/>
</dbReference>
<feature type="region of interest" description="Disordered" evidence="1">
    <location>
        <begin position="51"/>
        <end position="109"/>
    </location>
</feature>
<reference evidence="2 3" key="1">
    <citation type="submission" date="2023-04" db="EMBL/GenBank/DDBJ databases">
        <title>Forest soil microbial communities from Buena Vista Peninsula, Colon Province, Panama.</title>
        <authorList>
            <person name="Bouskill N."/>
        </authorList>
    </citation>
    <scope>NUCLEOTIDE SEQUENCE [LARGE SCALE GENOMIC DNA]</scope>
    <source>
        <strain evidence="2 3">GGS1</strain>
    </source>
</reference>
<feature type="compositionally biased region" description="Pro residues" evidence="1">
    <location>
        <begin position="90"/>
        <end position="101"/>
    </location>
</feature>
<name>A0ABT6LP31_9ACTN</name>
<gene>
    <name evidence="2" type="ORF">M2283_004907</name>
</gene>
<accession>A0ABT6LP31</accession>
<sequence length="109" mass="12320">MTRDDDTERDETDEAGASAELRRALAAHLKGRPIPPDLVITTRTEIERREFTAYGQGWRDRGEHDERRRAEATAQPRTRRTSPADATVLPFPPLSGPQPARPHPDTERP</sequence>
<proteinExistence type="predicted"/>
<evidence type="ECO:0000313" key="3">
    <source>
        <dbReference type="Proteomes" id="UP001160499"/>
    </source>
</evidence>
<dbReference type="Proteomes" id="UP001160499">
    <property type="component" value="Unassembled WGS sequence"/>
</dbReference>
<evidence type="ECO:0000313" key="2">
    <source>
        <dbReference type="EMBL" id="MDH6217579.1"/>
    </source>
</evidence>
<protein>
    <submittedName>
        <fullName evidence="2">Uncharacterized protein</fullName>
    </submittedName>
</protein>
<keyword evidence="3" id="KW-1185">Reference proteome</keyword>
<comment type="caution">
    <text evidence="2">The sequence shown here is derived from an EMBL/GenBank/DDBJ whole genome shotgun (WGS) entry which is preliminary data.</text>
</comment>
<organism evidence="2 3">
    <name type="scientific">Streptomyces pseudovenezuelae</name>
    <dbReference type="NCBI Taxonomy" id="67350"/>
    <lineage>
        <taxon>Bacteria</taxon>
        <taxon>Bacillati</taxon>
        <taxon>Actinomycetota</taxon>
        <taxon>Actinomycetes</taxon>
        <taxon>Kitasatosporales</taxon>
        <taxon>Streptomycetaceae</taxon>
        <taxon>Streptomyces</taxon>
        <taxon>Streptomyces aurantiacus group</taxon>
    </lineage>
</organism>
<feature type="compositionally biased region" description="Basic and acidic residues" evidence="1">
    <location>
        <begin position="58"/>
        <end position="71"/>
    </location>
</feature>
<evidence type="ECO:0000256" key="1">
    <source>
        <dbReference type="SAM" id="MobiDB-lite"/>
    </source>
</evidence>